<accession>A0ABS8SAM7</accession>
<dbReference type="PANTHER" id="PTHR44042:SF6">
    <property type="entry name" value="DUPLICATED HOMEODOMAIN-LIKE SUPERFAMILY PROTEIN"/>
    <property type="match status" value="1"/>
</dbReference>
<evidence type="ECO:0000259" key="6">
    <source>
        <dbReference type="PROSITE" id="PS51293"/>
    </source>
</evidence>
<protein>
    <submittedName>
        <fullName evidence="8">Uncharacterized protein</fullName>
    </submittedName>
</protein>
<dbReference type="PANTHER" id="PTHR44042">
    <property type="entry name" value="DUPLICATED HOMEODOMAIN-LIKE SUPERFAMILY PROTEIN-RELATED"/>
    <property type="match status" value="1"/>
</dbReference>
<evidence type="ECO:0000256" key="2">
    <source>
        <dbReference type="ARBA" id="ARBA00023015"/>
    </source>
</evidence>
<evidence type="ECO:0000256" key="1">
    <source>
        <dbReference type="ARBA" id="ARBA00004123"/>
    </source>
</evidence>
<dbReference type="InterPro" id="IPR009057">
    <property type="entry name" value="Homeodomain-like_sf"/>
</dbReference>
<keyword evidence="3" id="KW-0804">Transcription</keyword>
<evidence type="ECO:0000256" key="4">
    <source>
        <dbReference type="ARBA" id="ARBA00023242"/>
    </source>
</evidence>
<dbReference type="InterPro" id="IPR006447">
    <property type="entry name" value="Myb_dom_plants"/>
</dbReference>
<dbReference type="PROSITE" id="PS51294">
    <property type="entry name" value="HTH_MYB"/>
    <property type="match status" value="1"/>
</dbReference>
<sequence>MEALFPSSFLPNSGWMSKSREWTKEENKQFESAIAIYDENTPNRWFKVAALIPGKSVVDVMNQYKELVADVCDIEAGLFPNPGYFASSITLELVDHCGLQTYRKRGSRSSDQERKKGVPWTEEEHRRFLMGLEKYGKGDWRNISKKMVISRTPTQVASHAQKYYQRQLSGSKDKRRPSIHDITTVHYPADASENNLVYNINSLSKEKFYATSSLQKFTTTTDIVNCWSASLSSDEDLMDFGSSYGSSFIAYPCEIASQSWDEHGADHNITINQQDIRYGIDQWQG</sequence>
<dbReference type="PROSITE" id="PS51293">
    <property type="entry name" value="SANT"/>
    <property type="match status" value="1"/>
</dbReference>
<keyword evidence="9" id="KW-1185">Reference proteome</keyword>
<dbReference type="InterPro" id="IPR017930">
    <property type="entry name" value="Myb_dom"/>
</dbReference>
<name>A0ABS8SAM7_DATST</name>
<dbReference type="Pfam" id="PF00249">
    <property type="entry name" value="Myb_DNA-binding"/>
    <property type="match status" value="1"/>
</dbReference>
<evidence type="ECO:0000313" key="9">
    <source>
        <dbReference type="Proteomes" id="UP000823775"/>
    </source>
</evidence>
<feature type="domain" description="Myb-like" evidence="5">
    <location>
        <begin position="18"/>
        <end position="68"/>
    </location>
</feature>
<dbReference type="Gene3D" id="1.10.10.60">
    <property type="entry name" value="Homeodomain-like"/>
    <property type="match status" value="2"/>
</dbReference>
<keyword evidence="2" id="KW-0805">Transcription regulation</keyword>
<dbReference type="InterPro" id="IPR017884">
    <property type="entry name" value="SANT_dom"/>
</dbReference>
<dbReference type="CDD" id="cd00167">
    <property type="entry name" value="SANT"/>
    <property type="match status" value="2"/>
</dbReference>
<dbReference type="PROSITE" id="PS50090">
    <property type="entry name" value="MYB_LIKE"/>
    <property type="match status" value="2"/>
</dbReference>
<comment type="caution">
    <text evidence="8">The sequence shown here is derived from an EMBL/GenBank/DDBJ whole genome shotgun (WGS) entry which is preliminary data.</text>
</comment>
<dbReference type="NCBIfam" id="TIGR01557">
    <property type="entry name" value="myb_SHAQKYF"/>
    <property type="match status" value="1"/>
</dbReference>
<feature type="domain" description="Myb-like" evidence="5">
    <location>
        <begin position="112"/>
        <end position="164"/>
    </location>
</feature>
<dbReference type="Proteomes" id="UP000823775">
    <property type="component" value="Unassembled WGS sequence"/>
</dbReference>
<dbReference type="SMART" id="SM00717">
    <property type="entry name" value="SANT"/>
    <property type="match status" value="2"/>
</dbReference>
<evidence type="ECO:0000259" key="7">
    <source>
        <dbReference type="PROSITE" id="PS51294"/>
    </source>
</evidence>
<gene>
    <name evidence="8" type="ORF">HAX54_029855</name>
</gene>
<feature type="domain" description="SANT" evidence="6">
    <location>
        <begin position="120"/>
        <end position="168"/>
    </location>
</feature>
<dbReference type="Pfam" id="PF23082">
    <property type="entry name" value="Myb_DNA-binding_2"/>
    <property type="match status" value="1"/>
</dbReference>
<organism evidence="8 9">
    <name type="scientific">Datura stramonium</name>
    <name type="common">Jimsonweed</name>
    <name type="synonym">Common thornapple</name>
    <dbReference type="NCBI Taxonomy" id="4076"/>
    <lineage>
        <taxon>Eukaryota</taxon>
        <taxon>Viridiplantae</taxon>
        <taxon>Streptophyta</taxon>
        <taxon>Embryophyta</taxon>
        <taxon>Tracheophyta</taxon>
        <taxon>Spermatophyta</taxon>
        <taxon>Magnoliopsida</taxon>
        <taxon>eudicotyledons</taxon>
        <taxon>Gunneridae</taxon>
        <taxon>Pentapetalae</taxon>
        <taxon>asterids</taxon>
        <taxon>lamiids</taxon>
        <taxon>Solanales</taxon>
        <taxon>Solanaceae</taxon>
        <taxon>Solanoideae</taxon>
        <taxon>Datureae</taxon>
        <taxon>Datura</taxon>
    </lineage>
</organism>
<dbReference type="EMBL" id="JACEIK010000372">
    <property type="protein sequence ID" value="MCD7455856.1"/>
    <property type="molecule type" value="Genomic_DNA"/>
</dbReference>
<evidence type="ECO:0000259" key="5">
    <source>
        <dbReference type="PROSITE" id="PS50090"/>
    </source>
</evidence>
<comment type="subcellular location">
    <subcellularLocation>
        <location evidence="1">Nucleus</location>
    </subcellularLocation>
</comment>
<evidence type="ECO:0000313" key="8">
    <source>
        <dbReference type="EMBL" id="MCD7455856.1"/>
    </source>
</evidence>
<proteinExistence type="predicted"/>
<dbReference type="SUPFAM" id="SSF46689">
    <property type="entry name" value="Homeodomain-like"/>
    <property type="match status" value="2"/>
</dbReference>
<dbReference type="InterPro" id="IPR001005">
    <property type="entry name" value="SANT/Myb"/>
</dbReference>
<keyword evidence="4" id="KW-0539">Nucleus</keyword>
<reference evidence="8 9" key="1">
    <citation type="journal article" date="2021" name="BMC Genomics">
        <title>Datura genome reveals duplications of psychoactive alkaloid biosynthetic genes and high mutation rate following tissue culture.</title>
        <authorList>
            <person name="Rajewski A."/>
            <person name="Carter-House D."/>
            <person name="Stajich J."/>
            <person name="Litt A."/>
        </authorList>
    </citation>
    <scope>NUCLEOTIDE SEQUENCE [LARGE SCALE GENOMIC DNA]</scope>
    <source>
        <strain evidence="8">AR-01</strain>
    </source>
</reference>
<feature type="domain" description="HTH myb-type" evidence="7">
    <location>
        <begin position="112"/>
        <end position="168"/>
    </location>
</feature>
<evidence type="ECO:0000256" key="3">
    <source>
        <dbReference type="ARBA" id="ARBA00023163"/>
    </source>
</evidence>